<evidence type="ECO:0000313" key="2">
    <source>
        <dbReference type="Proteomes" id="UP000013015"/>
    </source>
</evidence>
<dbReference type="EMBL" id="AQHZ01000016">
    <property type="protein sequence ID" value="ENO18183.1"/>
    <property type="molecule type" value="Genomic_DNA"/>
</dbReference>
<comment type="caution">
    <text evidence="1">The sequence shown here is derived from an EMBL/GenBank/DDBJ whole genome shotgun (WGS) entry which is preliminary data.</text>
</comment>
<evidence type="ECO:0000313" key="1">
    <source>
        <dbReference type="EMBL" id="ENO18183.1"/>
    </source>
</evidence>
<sequence length="70" mass="7448">MATKTHSDRDFSRVFTRFAPGEGWAKEFTSEVYICLPATRASQSLGITPADTHSPFSLAIPALSASASSA</sequence>
<reference evidence="1 2" key="1">
    <citation type="submission" date="2013-03" db="EMBL/GenBank/DDBJ databases">
        <title>Reference genome for the Human Microbiome Project.</title>
        <authorList>
            <person name="Aqrawi P."/>
            <person name="Ayvaz T."/>
            <person name="Bess C."/>
            <person name="Blankenburg K."/>
            <person name="Coyle M."/>
            <person name="Deng J."/>
            <person name="Forbes L."/>
            <person name="Fowler G."/>
            <person name="Francisco L."/>
            <person name="Fu Q."/>
            <person name="Gibbs R."/>
            <person name="Gross S."/>
            <person name="Gubbala S."/>
            <person name="Hale W."/>
            <person name="Hemphill L."/>
            <person name="Highlander S."/>
            <person name="Hirani K."/>
            <person name="Jackson L."/>
            <person name="Jakkamsetti A."/>
            <person name="Javaid M."/>
            <person name="Jayaseelan J.C."/>
            <person name="Jiang H."/>
            <person name="Joshi V."/>
            <person name="Korchina V."/>
            <person name="Kovar C."/>
            <person name="Lara F."/>
            <person name="Lee S."/>
            <person name="Liu Y."/>
            <person name="Mata R."/>
            <person name="Mathew T."/>
            <person name="Munidasa M."/>
            <person name="Muzny D."/>
            <person name="Nazareth L."/>
            <person name="Ngo R."/>
            <person name="Nguyen L."/>
            <person name="Nguyen N."/>
            <person name="Okwuonu G."/>
            <person name="Ongeri F."/>
            <person name="Palculict T."/>
            <person name="Patil S."/>
            <person name="Petrosino J."/>
            <person name="Pham C."/>
            <person name="Pham P."/>
            <person name="Pu L.-L."/>
            <person name="Qin X."/>
            <person name="Qu J."/>
            <person name="Reid J."/>
            <person name="Ross M."/>
            <person name="Ruth R."/>
            <person name="Saada N."/>
            <person name="San Lucas F."/>
            <person name="Santibanez J."/>
            <person name="Shang Y."/>
            <person name="Simmons D."/>
            <person name="Song X.-Z."/>
            <person name="Tang L.-Y."/>
            <person name="Thornton R."/>
            <person name="Warren J."/>
            <person name="Weissenberger G."/>
            <person name="Wilczek-Boney K."/>
            <person name="Worley K."/>
            <person name="Youmans B."/>
            <person name="Zhang J."/>
            <person name="Zhang L."/>
            <person name="Zhao Z."/>
            <person name="Zhou C."/>
            <person name="Zhu D."/>
            <person name="Zhu Y."/>
        </authorList>
    </citation>
    <scope>NUCLEOTIDE SEQUENCE [LARGE SCALE GENOMIC DNA]</scope>
    <source>
        <strain evidence="1 2">F0333</strain>
    </source>
</reference>
<proteinExistence type="predicted"/>
<dbReference type="AlphaFoldDB" id="N6XAL5"/>
<dbReference type="STRING" id="888050.HMPREF9004_1044"/>
<dbReference type="HOGENOM" id="CLU_2748581_0_0_11"/>
<name>N6XAL5_9ACTO</name>
<dbReference type="Proteomes" id="UP000013015">
    <property type="component" value="Unassembled WGS sequence"/>
</dbReference>
<accession>N6XAL5</accession>
<keyword evidence="2" id="KW-1185">Reference proteome</keyword>
<organism evidence="1 2">
    <name type="scientific">Schaalia cardiffensis F0333</name>
    <dbReference type="NCBI Taxonomy" id="888050"/>
    <lineage>
        <taxon>Bacteria</taxon>
        <taxon>Bacillati</taxon>
        <taxon>Actinomycetota</taxon>
        <taxon>Actinomycetes</taxon>
        <taxon>Actinomycetales</taxon>
        <taxon>Actinomycetaceae</taxon>
        <taxon>Schaalia</taxon>
    </lineage>
</organism>
<gene>
    <name evidence="1" type="ORF">HMPREF9004_1044</name>
</gene>
<protein>
    <submittedName>
        <fullName evidence="1">Regulatory protein GntR</fullName>
    </submittedName>
</protein>